<organism evidence="2 3">
    <name type="scientific">Psychrobacter immobilis</name>
    <dbReference type="NCBI Taxonomy" id="498"/>
    <lineage>
        <taxon>Bacteria</taxon>
        <taxon>Pseudomonadati</taxon>
        <taxon>Pseudomonadota</taxon>
        <taxon>Gammaproteobacteria</taxon>
        <taxon>Moraxellales</taxon>
        <taxon>Moraxellaceae</taxon>
        <taxon>Psychrobacter</taxon>
    </lineage>
</organism>
<accession>A0A2V1ZUP6</accession>
<evidence type="ECO:0000313" key="3">
    <source>
        <dbReference type="Proteomes" id="UP000245655"/>
    </source>
</evidence>
<feature type="compositionally biased region" description="Polar residues" evidence="1">
    <location>
        <begin position="370"/>
        <end position="382"/>
    </location>
</feature>
<sequence length="514" mass="56764">MNTRIISSFFCTLAITGCATTPAPLNPPTGWISYDPITSQGVYIDSKGSRYLSGRNANGDADGRMTVYFDRSYKNRELGYRNLDVPEGYYATSFRRNRKDGSEAAGPITVIVRGDSDASNDPGFIIKSIAEEGGLIKGPGQLVRGDGFYLEGMFDSKLIPINWAGEDSINSKSYRLLGTYAYGNVKAYWRNGDIFEGNIVDFFPFNRSSFNVVCIASGFYGHGVLKRPGKEDLTGYFRENWGGAEPTTKEKFLSDLQEDKSCSSEARKVRVDFQNSQAEYNEEMAAARRQANKELSAYFSQLPNKIVNDMARVESASRGSSVEMDKENARKNAILQEILLNNTKPSTQSDPQLSSEKTNKPTLPTKDKVTTPSNTAAQSELHLSSKKTDEPTSLTNDEATPPPNTAVPLADPVPRKVFPFSRSVTYSSTYANLTKEKALETANDNRFGSEQKENLGMIGVINWRVDNISGPVCAIREDIREVGHWICKIRVDYSGETTLNPDSKPSTGTKVQAK</sequence>
<gene>
    <name evidence="2" type="ORF">C8D84_11480</name>
</gene>
<proteinExistence type="predicted"/>
<dbReference type="PROSITE" id="PS51257">
    <property type="entry name" value="PROKAR_LIPOPROTEIN"/>
    <property type="match status" value="1"/>
</dbReference>
<evidence type="ECO:0008006" key="4">
    <source>
        <dbReference type="Google" id="ProtNLM"/>
    </source>
</evidence>
<protein>
    <recommendedName>
        <fullName evidence="4">Lipoprotein</fullName>
    </recommendedName>
</protein>
<dbReference type="EMBL" id="QGGM01000014">
    <property type="protein sequence ID" value="PWK07840.1"/>
    <property type="molecule type" value="Genomic_DNA"/>
</dbReference>
<feature type="compositionally biased region" description="Polar residues" evidence="1">
    <location>
        <begin position="341"/>
        <end position="362"/>
    </location>
</feature>
<keyword evidence="3" id="KW-1185">Reference proteome</keyword>
<name>A0A2V1ZUP6_PSYIM</name>
<evidence type="ECO:0000313" key="2">
    <source>
        <dbReference type="EMBL" id="PWK07840.1"/>
    </source>
</evidence>
<evidence type="ECO:0000256" key="1">
    <source>
        <dbReference type="SAM" id="MobiDB-lite"/>
    </source>
</evidence>
<reference evidence="2 3" key="1">
    <citation type="submission" date="2018-05" db="EMBL/GenBank/DDBJ databases">
        <title>Genomic Encyclopedia of Type Strains, Phase IV (KMG-IV): sequencing the most valuable type-strain genomes for metagenomic binning, comparative biology and taxonomic classification.</title>
        <authorList>
            <person name="Goeker M."/>
        </authorList>
    </citation>
    <scope>NUCLEOTIDE SEQUENCE [LARGE SCALE GENOMIC DNA]</scope>
    <source>
        <strain evidence="2 3">DSM 7229</strain>
    </source>
</reference>
<feature type="region of interest" description="Disordered" evidence="1">
    <location>
        <begin position="341"/>
        <end position="411"/>
    </location>
</feature>
<dbReference type="AlphaFoldDB" id="A0A2V1ZUP6"/>
<dbReference type="Proteomes" id="UP000245655">
    <property type="component" value="Unassembled WGS sequence"/>
</dbReference>
<comment type="caution">
    <text evidence="2">The sequence shown here is derived from an EMBL/GenBank/DDBJ whole genome shotgun (WGS) entry which is preliminary data.</text>
</comment>